<feature type="transmembrane region" description="Helical" evidence="12">
    <location>
        <begin position="108"/>
        <end position="129"/>
    </location>
</feature>
<feature type="compositionally biased region" description="Low complexity" evidence="11">
    <location>
        <begin position="281"/>
        <end position="296"/>
    </location>
</feature>
<comment type="similarity">
    <text evidence="2 10">Belongs to the G-protein coupled receptor 1 family.</text>
</comment>
<dbReference type="GO" id="GO:0043410">
    <property type="term" value="P:positive regulation of MAPK cascade"/>
    <property type="evidence" value="ECO:0007669"/>
    <property type="project" value="TreeGrafter"/>
</dbReference>
<evidence type="ECO:0000256" key="10">
    <source>
        <dbReference type="RuleBase" id="RU000688"/>
    </source>
</evidence>
<dbReference type="eggNOG" id="KOG3656">
    <property type="taxonomic scope" value="Eukaryota"/>
</dbReference>
<dbReference type="PRINTS" id="PR00237">
    <property type="entry name" value="GPCRRHODOPSN"/>
</dbReference>
<evidence type="ECO:0000256" key="7">
    <source>
        <dbReference type="ARBA" id="ARBA00023136"/>
    </source>
</evidence>
<feature type="transmembrane region" description="Helical" evidence="12">
    <location>
        <begin position="71"/>
        <end position="101"/>
    </location>
</feature>
<dbReference type="OMA" id="RICLVSQ"/>
<dbReference type="Proteomes" id="UP000014500">
    <property type="component" value="Unassembled WGS sequence"/>
</dbReference>
<evidence type="ECO:0000259" key="13">
    <source>
        <dbReference type="PROSITE" id="PS50262"/>
    </source>
</evidence>
<dbReference type="EMBL" id="JH431954">
    <property type="status" value="NOT_ANNOTATED_CDS"/>
    <property type="molecule type" value="Genomic_DNA"/>
</dbReference>
<dbReference type="PhylomeDB" id="T1J8G2"/>
<dbReference type="InterPro" id="IPR017452">
    <property type="entry name" value="GPCR_Rhodpsn_7TM"/>
</dbReference>
<keyword evidence="6 10" id="KW-0297">G-protein coupled receptor</keyword>
<reference evidence="15" key="1">
    <citation type="submission" date="2011-05" db="EMBL/GenBank/DDBJ databases">
        <authorList>
            <person name="Richards S.R."/>
            <person name="Qu J."/>
            <person name="Jiang H."/>
            <person name="Jhangiani S.N."/>
            <person name="Agravi P."/>
            <person name="Goodspeed R."/>
            <person name="Gross S."/>
            <person name="Mandapat C."/>
            <person name="Jackson L."/>
            <person name="Mathew T."/>
            <person name="Pu L."/>
            <person name="Thornton R."/>
            <person name="Saada N."/>
            <person name="Wilczek-Boney K.B."/>
            <person name="Lee S."/>
            <person name="Kovar C."/>
            <person name="Wu Y."/>
            <person name="Scherer S.E."/>
            <person name="Worley K.C."/>
            <person name="Muzny D.M."/>
            <person name="Gibbs R."/>
        </authorList>
    </citation>
    <scope>NUCLEOTIDE SEQUENCE</scope>
    <source>
        <strain evidence="15">Brora</strain>
    </source>
</reference>
<feature type="transmembrane region" description="Helical" evidence="12">
    <location>
        <begin position="149"/>
        <end position="170"/>
    </location>
</feature>
<dbReference type="HOGENOM" id="CLU_009579_11_1_1"/>
<feature type="compositionally biased region" description="Polar residues" evidence="11">
    <location>
        <begin position="315"/>
        <end position="324"/>
    </location>
</feature>
<evidence type="ECO:0000256" key="11">
    <source>
        <dbReference type="SAM" id="MobiDB-lite"/>
    </source>
</evidence>
<keyword evidence="4 10" id="KW-0812">Transmembrane</keyword>
<dbReference type="EnsemblMetazoa" id="SMAR009993-RA">
    <property type="protein sequence ID" value="SMAR009993-PA"/>
    <property type="gene ID" value="SMAR009993"/>
</dbReference>
<evidence type="ECO:0000256" key="6">
    <source>
        <dbReference type="ARBA" id="ARBA00023040"/>
    </source>
</evidence>
<reference evidence="14" key="2">
    <citation type="submission" date="2015-02" db="UniProtKB">
        <authorList>
            <consortium name="EnsemblMetazoa"/>
        </authorList>
    </citation>
    <scope>IDENTIFICATION</scope>
</reference>
<feature type="region of interest" description="Disordered" evidence="11">
    <location>
        <begin position="281"/>
        <end position="300"/>
    </location>
</feature>
<feature type="transmembrane region" description="Helical" evidence="12">
    <location>
        <begin position="190"/>
        <end position="213"/>
    </location>
</feature>
<dbReference type="SUPFAM" id="SSF81321">
    <property type="entry name" value="Family A G protein-coupled receptor-like"/>
    <property type="match status" value="1"/>
</dbReference>
<evidence type="ECO:0000256" key="12">
    <source>
        <dbReference type="SAM" id="Phobius"/>
    </source>
</evidence>
<comment type="subcellular location">
    <subcellularLocation>
        <location evidence="1">Cell membrane</location>
        <topology evidence="1">Multi-pass membrane protein</topology>
    </subcellularLocation>
</comment>
<dbReference type="GO" id="GO:0071880">
    <property type="term" value="P:adenylate cyclase-activating adrenergic receptor signaling pathway"/>
    <property type="evidence" value="ECO:0007669"/>
    <property type="project" value="TreeGrafter"/>
</dbReference>
<feature type="domain" description="G-protein coupled receptors family 1 profile" evidence="13">
    <location>
        <begin position="91"/>
        <end position="428"/>
    </location>
</feature>
<keyword evidence="9 10" id="KW-0807">Transducer</keyword>
<sequence>MNYTLNRLFFVDGNVIDYDAANSTENSVGVSDTWGDDLFALFDPLTNSSNQSDVNASRSTPTESELDTGQVVFMAITSTVLGILILLTVIGNVFVIAAILLERNLQSVANYLILSLAAADLMVACLVMPLSAVYEVSQQWILGPELCDMWTSCDVLCCTASILHLVAIAVDRYWAVTNVDYIYQRNARRIGTMIAVVWIVSFIVSLAPMFGWKDPEFLDRVHNQKQCLISQDIYYQVFATMATFYVPLLVILVLYRKIFQAARKRIRRKVGTNARTLAAAKTTTSVSTTTAPPTSTGLLVPTSEGVAMTTAFVTVSSSNTSPEKSGSTNGSTSQTSHMSDMSRMEMLPRKDHHKDHPHKKTHKESAESKREKKAAKTLAIITGAFVMCWLPFFVMALLMPICQSCNFNPVMISFFCGLAISTLHSILSFIPSSAPNLETPSKESFSVKTALDTDLSD</sequence>
<feature type="compositionally biased region" description="Low complexity" evidence="11">
    <location>
        <begin position="325"/>
        <end position="336"/>
    </location>
</feature>
<accession>T1J8G2</accession>
<evidence type="ECO:0000313" key="15">
    <source>
        <dbReference type="Proteomes" id="UP000014500"/>
    </source>
</evidence>
<feature type="compositionally biased region" description="Basic and acidic residues" evidence="11">
    <location>
        <begin position="340"/>
        <end position="349"/>
    </location>
</feature>
<name>T1J8G2_STRMM</name>
<feature type="transmembrane region" description="Helical" evidence="12">
    <location>
        <begin position="410"/>
        <end position="430"/>
    </location>
</feature>
<dbReference type="Pfam" id="PF00001">
    <property type="entry name" value="7tm_1"/>
    <property type="match status" value="1"/>
</dbReference>
<organism evidence="14 15">
    <name type="scientific">Strigamia maritima</name>
    <name type="common">European centipede</name>
    <name type="synonym">Geophilus maritimus</name>
    <dbReference type="NCBI Taxonomy" id="126957"/>
    <lineage>
        <taxon>Eukaryota</taxon>
        <taxon>Metazoa</taxon>
        <taxon>Ecdysozoa</taxon>
        <taxon>Arthropoda</taxon>
        <taxon>Myriapoda</taxon>
        <taxon>Chilopoda</taxon>
        <taxon>Pleurostigmophora</taxon>
        <taxon>Geophilomorpha</taxon>
        <taxon>Linotaeniidae</taxon>
        <taxon>Strigamia</taxon>
    </lineage>
</organism>
<dbReference type="InterPro" id="IPR000276">
    <property type="entry name" value="GPCR_Rhodpsn"/>
</dbReference>
<evidence type="ECO:0000256" key="2">
    <source>
        <dbReference type="ARBA" id="ARBA00010663"/>
    </source>
</evidence>
<keyword evidence="7 12" id="KW-0472">Membrane</keyword>
<dbReference type="AlphaFoldDB" id="T1J8G2"/>
<keyword evidence="5 12" id="KW-1133">Transmembrane helix</keyword>
<dbReference type="SMART" id="SM01381">
    <property type="entry name" value="7TM_GPCR_Srsx"/>
    <property type="match status" value="1"/>
</dbReference>
<dbReference type="GO" id="GO:0004930">
    <property type="term" value="F:G protein-coupled receptor activity"/>
    <property type="evidence" value="ECO:0007669"/>
    <property type="project" value="UniProtKB-KW"/>
</dbReference>
<evidence type="ECO:0000256" key="1">
    <source>
        <dbReference type="ARBA" id="ARBA00004651"/>
    </source>
</evidence>
<dbReference type="PROSITE" id="PS00237">
    <property type="entry name" value="G_PROTEIN_RECEP_F1_1"/>
    <property type="match status" value="1"/>
</dbReference>
<dbReference type="GO" id="GO:0005886">
    <property type="term" value="C:plasma membrane"/>
    <property type="evidence" value="ECO:0007669"/>
    <property type="project" value="UniProtKB-SubCell"/>
</dbReference>
<keyword evidence="15" id="KW-1185">Reference proteome</keyword>
<proteinExistence type="inferred from homology"/>
<keyword evidence="8 10" id="KW-0675">Receptor</keyword>
<evidence type="ECO:0000256" key="5">
    <source>
        <dbReference type="ARBA" id="ARBA00022989"/>
    </source>
</evidence>
<evidence type="ECO:0000256" key="8">
    <source>
        <dbReference type="ARBA" id="ARBA00023170"/>
    </source>
</evidence>
<evidence type="ECO:0000256" key="9">
    <source>
        <dbReference type="ARBA" id="ARBA00023224"/>
    </source>
</evidence>
<dbReference type="Gene3D" id="1.20.1070.10">
    <property type="entry name" value="Rhodopsin 7-helix transmembrane proteins"/>
    <property type="match status" value="1"/>
</dbReference>
<feature type="compositionally biased region" description="Basic residues" evidence="11">
    <location>
        <begin position="350"/>
        <end position="362"/>
    </location>
</feature>
<dbReference type="PANTHER" id="PTHR24248">
    <property type="entry name" value="ADRENERGIC RECEPTOR-RELATED G-PROTEIN COUPLED RECEPTOR"/>
    <property type="match status" value="1"/>
</dbReference>
<dbReference type="PANTHER" id="PTHR24248:SF200">
    <property type="entry name" value="5-HYDROXYTRYPTAMINE RECEPTOR 1B-LIKE ISOFORM X1"/>
    <property type="match status" value="1"/>
</dbReference>
<evidence type="ECO:0000256" key="4">
    <source>
        <dbReference type="ARBA" id="ARBA00022692"/>
    </source>
</evidence>
<feature type="region of interest" description="Disordered" evidence="11">
    <location>
        <begin position="315"/>
        <end position="371"/>
    </location>
</feature>
<dbReference type="STRING" id="126957.T1J8G2"/>
<feature type="transmembrane region" description="Helical" evidence="12">
    <location>
        <begin position="233"/>
        <end position="255"/>
    </location>
</feature>
<dbReference type="CDD" id="cd15331">
    <property type="entry name" value="7tmA_5-HT1A_invertebrates"/>
    <property type="match status" value="1"/>
</dbReference>
<evidence type="ECO:0000256" key="3">
    <source>
        <dbReference type="ARBA" id="ARBA00022475"/>
    </source>
</evidence>
<keyword evidence="3" id="KW-1003">Cell membrane</keyword>
<protein>
    <recommendedName>
        <fullName evidence="13">G-protein coupled receptors family 1 profile domain-containing protein</fullName>
    </recommendedName>
</protein>
<evidence type="ECO:0000313" key="14">
    <source>
        <dbReference type="EnsemblMetazoa" id="SMAR009993-PA"/>
    </source>
</evidence>
<dbReference type="PROSITE" id="PS50262">
    <property type="entry name" value="G_PROTEIN_RECEP_F1_2"/>
    <property type="match status" value="1"/>
</dbReference>
<feature type="transmembrane region" description="Helical" evidence="12">
    <location>
        <begin position="378"/>
        <end position="398"/>
    </location>
</feature>